<dbReference type="PROSITE" id="PS50305">
    <property type="entry name" value="SIRTUIN"/>
    <property type="match status" value="1"/>
</dbReference>
<reference evidence="9" key="1">
    <citation type="journal article" date="2022" name="bioRxiv">
        <title>Genomics of Preaxostyla Flagellates Illuminates Evolutionary Transitions and the Path Towards Mitochondrial Loss.</title>
        <authorList>
            <person name="Novak L.V.F."/>
            <person name="Treitli S.C."/>
            <person name="Pyrih J."/>
            <person name="Halakuc P."/>
            <person name="Pipaliya S.V."/>
            <person name="Vacek V."/>
            <person name="Brzon O."/>
            <person name="Soukal P."/>
            <person name="Eme L."/>
            <person name="Dacks J.B."/>
            <person name="Karnkowska A."/>
            <person name="Elias M."/>
            <person name="Hampl V."/>
        </authorList>
    </citation>
    <scope>NUCLEOTIDE SEQUENCE</scope>
    <source>
        <strain evidence="9">RCP-MX</strain>
    </source>
</reference>
<proteinExistence type="predicted"/>
<keyword evidence="2" id="KW-0808">Transferase</keyword>
<accession>A0ABQ8U686</accession>
<dbReference type="InterPro" id="IPR026590">
    <property type="entry name" value="Ssirtuin_cat_dom"/>
</dbReference>
<sequence>MSELGSPSKSPPQDAPASAAAATSSTARTDVSQEDIDLSIRFQQLMAMFAPKKRKQLKDYQTLDNVVDLITRSNKIVVLTGAGISVSCGISDFRSKGGFYDRLREAGFEEPEEIFSIELFRRDPSIFYRYAKDFINCDYVPSPTHHFLAMLEHRGKILRNYTQNIDGLEMKAGCTKVFQCHGSMGTASCVDCKERVPIDSIAAEIQSQALPGDFQATSRADLAQADLLLVIGSSLLVHPWPVSSVWGDSRTAGDGVGYQPSSQPSITIGFNCHLASTAGALPRYEPPAQVPQVLINREPVGHENHFDVMLLGNCDDVIGDLAHRLGWQLPYSRSCQPTLGRRQYPLPTTTPEPRVVVYPGGSLARIDASDSEDDDDESAEEADSSSHQKSAAQPPQPPRPKAAGQSSAPPATATSRSPVPPATATSSATATAAPAPSPPPPGPR</sequence>
<keyword evidence="4" id="KW-0862">Zinc</keyword>
<name>A0ABQ8U686_9EUKA</name>
<feature type="region of interest" description="Disordered" evidence="7">
    <location>
        <begin position="336"/>
        <end position="444"/>
    </location>
</feature>
<keyword evidence="10" id="KW-1185">Reference proteome</keyword>
<keyword evidence="3" id="KW-0479">Metal-binding</keyword>
<feature type="domain" description="Deacetylase sirtuin-type" evidence="8">
    <location>
        <begin position="56"/>
        <end position="328"/>
    </location>
</feature>
<comment type="caution">
    <text evidence="6">Lacks conserved residue(s) required for the propagation of feature annotation.</text>
</comment>
<evidence type="ECO:0000256" key="4">
    <source>
        <dbReference type="ARBA" id="ARBA00022833"/>
    </source>
</evidence>
<dbReference type="Gene3D" id="3.30.1600.10">
    <property type="entry name" value="SIR2/SIRT2 'Small Domain"/>
    <property type="match status" value="1"/>
</dbReference>
<dbReference type="Pfam" id="PF02146">
    <property type="entry name" value="SIR2"/>
    <property type="match status" value="1"/>
</dbReference>
<evidence type="ECO:0000313" key="9">
    <source>
        <dbReference type="EMBL" id="KAJ4454854.1"/>
    </source>
</evidence>
<evidence type="ECO:0000256" key="5">
    <source>
        <dbReference type="ARBA" id="ARBA00023027"/>
    </source>
</evidence>
<evidence type="ECO:0000256" key="1">
    <source>
        <dbReference type="ARBA" id="ARBA00001947"/>
    </source>
</evidence>
<dbReference type="Gene3D" id="3.40.50.1220">
    <property type="entry name" value="TPP-binding domain"/>
    <property type="match status" value="2"/>
</dbReference>
<dbReference type="SUPFAM" id="SSF52467">
    <property type="entry name" value="DHS-like NAD/FAD-binding domain"/>
    <property type="match status" value="2"/>
</dbReference>
<feature type="compositionally biased region" description="Low complexity" evidence="7">
    <location>
        <begin position="401"/>
        <end position="434"/>
    </location>
</feature>
<dbReference type="InterPro" id="IPR003000">
    <property type="entry name" value="Sirtuin"/>
</dbReference>
<keyword evidence="5" id="KW-0520">NAD</keyword>
<gene>
    <name evidence="9" type="ORF">PAPYR_10363</name>
</gene>
<feature type="compositionally biased region" description="Pro residues" evidence="7">
    <location>
        <begin position="435"/>
        <end position="444"/>
    </location>
</feature>
<feature type="compositionally biased region" description="Acidic residues" evidence="7">
    <location>
        <begin position="369"/>
        <end position="383"/>
    </location>
</feature>
<comment type="caution">
    <text evidence="9">The sequence shown here is derived from an EMBL/GenBank/DDBJ whole genome shotgun (WGS) entry which is preliminary data.</text>
</comment>
<evidence type="ECO:0000256" key="3">
    <source>
        <dbReference type="ARBA" id="ARBA00022723"/>
    </source>
</evidence>
<dbReference type="InterPro" id="IPR026591">
    <property type="entry name" value="Sirtuin_cat_small_dom_sf"/>
</dbReference>
<comment type="cofactor">
    <cofactor evidence="1">
        <name>Zn(2+)</name>
        <dbReference type="ChEBI" id="CHEBI:29105"/>
    </cofactor>
</comment>
<evidence type="ECO:0000256" key="6">
    <source>
        <dbReference type="PROSITE-ProRule" id="PRU00236"/>
    </source>
</evidence>
<dbReference type="InterPro" id="IPR029035">
    <property type="entry name" value="DHS-like_NAD/FAD-binding_dom"/>
</dbReference>
<dbReference type="Proteomes" id="UP001141327">
    <property type="component" value="Unassembled WGS sequence"/>
</dbReference>
<evidence type="ECO:0000256" key="2">
    <source>
        <dbReference type="ARBA" id="ARBA00022679"/>
    </source>
</evidence>
<dbReference type="EMBL" id="JAPMOS010000131">
    <property type="protein sequence ID" value="KAJ4454854.1"/>
    <property type="molecule type" value="Genomic_DNA"/>
</dbReference>
<feature type="region of interest" description="Disordered" evidence="7">
    <location>
        <begin position="1"/>
        <end position="28"/>
    </location>
</feature>
<protein>
    <submittedName>
        <fullName evidence="9">NAD-dependent protein deacetylase sirtuin-1</fullName>
    </submittedName>
</protein>
<dbReference type="PANTHER" id="PTHR11085:SF9">
    <property type="entry name" value="NAD-DEPENDENT PROTEIN DEACETYLASE SIRTUIN-1"/>
    <property type="match status" value="1"/>
</dbReference>
<evidence type="ECO:0000313" key="10">
    <source>
        <dbReference type="Proteomes" id="UP001141327"/>
    </source>
</evidence>
<evidence type="ECO:0000259" key="8">
    <source>
        <dbReference type="PROSITE" id="PS50305"/>
    </source>
</evidence>
<dbReference type="InterPro" id="IPR050134">
    <property type="entry name" value="NAD-dep_sirtuin_deacylases"/>
</dbReference>
<dbReference type="PANTHER" id="PTHR11085">
    <property type="entry name" value="NAD-DEPENDENT PROTEIN DEACYLASE SIRTUIN-5, MITOCHONDRIAL-RELATED"/>
    <property type="match status" value="1"/>
</dbReference>
<evidence type="ECO:0000256" key="7">
    <source>
        <dbReference type="SAM" id="MobiDB-lite"/>
    </source>
</evidence>
<feature type="compositionally biased region" description="Low complexity" evidence="7">
    <location>
        <begin position="15"/>
        <end position="27"/>
    </location>
</feature>
<organism evidence="9 10">
    <name type="scientific">Paratrimastix pyriformis</name>
    <dbReference type="NCBI Taxonomy" id="342808"/>
    <lineage>
        <taxon>Eukaryota</taxon>
        <taxon>Metamonada</taxon>
        <taxon>Preaxostyla</taxon>
        <taxon>Paratrimastigidae</taxon>
        <taxon>Paratrimastix</taxon>
    </lineage>
</organism>